<accession>A0ACC0ECL6</accession>
<reference evidence="2" key="1">
    <citation type="journal article" date="2018" name="BMC Genomics">
        <title>Genomic insights into host adaptation between the wheat stripe rust pathogen (Puccinia striiformis f. sp. tritici) and the barley stripe rust pathogen (Puccinia striiformis f. sp. hordei).</title>
        <authorList>
            <person name="Xia C."/>
            <person name="Wang M."/>
            <person name="Yin C."/>
            <person name="Cornejo O.E."/>
            <person name="Hulbert S.H."/>
            <person name="Chen X."/>
        </authorList>
    </citation>
    <scope>NUCLEOTIDE SEQUENCE [LARGE SCALE GENOMIC DNA]</scope>
    <source>
        <strain evidence="2">93-210</strain>
    </source>
</reference>
<dbReference type="EMBL" id="CM045872">
    <property type="protein sequence ID" value="KAI7949655.1"/>
    <property type="molecule type" value="Genomic_DNA"/>
</dbReference>
<keyword evidence="2" id="KW-1185">Reference proteome</keyword>
<reference evidence="2" key="2">
    <citation type="journal article" date="2018" name="Mol. Plant Microbe Interact.">
        <title>Genome sequence resources for the wheat stripe rust pathogen (Puccinia striiformis f. sp. tritici) and the barley stripe rust pathogen (Puccinia striiformis f. sp. hordei).</title>
        <authorList>
            <person name="Xia C."/>
            <person name="Wang M."/>
            <person name="Yin C."/>
            <person name="Cornejo O.E."/>
            <person name="Hulbert S.H."/>
            <person name="Chen X."/>
        </authorList>
    </citation>
    <scope>NUCLEOTIDE SEQUENCE [LARGE SCALE GENOMIC DNA]</scope>
    <source>
        <strain evidence="2">93-210</strain>
    </source>
</reference>
<comment type="caution">
    <text evidence="1">The sequence shown here is derived from an EMBL/GenBank/DDBJ whole genome shotgun (WGS) entry which is preliminary data.</text>
</comment>
<gene>
    <name evidence="1" type="ORF">MJO28_008476</name>
</gene>
<evidence type="ECO:0000313" key="1">
    <source>
        <dbReference type="EMBL" id="KAI7949655.1"/>
    </source>
</evidence>
<organism evidence="1 2">
    <name type="scientific">Puccinia striiformis f. sp. tritici</name>
    <dbReference type="NCBI Taxonomy" id="168172"/>
    <lineage>
        <taxon>Eukaryota</taxon>
        <taxon>Fungi</taxon>
        <taxon>Dikarya</taxon>
        <taxon>Basidiomycota</taxon>
        <taxon>Pucciniomycotina</taxon>
        <taxon>Pucciniomycetes</taxon>
        <taxon>Pucciniales</taxon>
        <taxon>Pucciniaceae</taxon>
        <taxon>Puccinia</taxon>
    </lineage>
</organism>
<sequence length="104" mass="11778">MTFTAPSLVVHRLQRRSPIINEDVLVYQISQISTSSPRAVSKNKNILAPSGVKADKLDKESTDRKRLTQKRRHCLSSSKTLDPSELDLVLGSWRFELPKIAVMF</sequence>
<name>A0ACC0ECL6_9BASI</name>
<protein>
    <submittedName>
        <fullName evidence="1">Uncharacterized protein</fullName>
    </submittedName>
</protein>
<proteinExistence type="predicted"/>
<dbReference type="Proteomes" id="UP001060170">
    <property type="component" value="Chromosome 8"/>
</dbReference>
<reference evidence="1 2" key="3">
    <citation type="journal article" date="2022" name="Microbiol. Spectr.">
        <title>Folding features and dynamics of 3D genome architecture in plant fungal pathogens.</title>
        <authorList>
            <person name="Xia C."/>
        </authorList>
    </citation>
    <scope>NUCLEOTIDE SEQUENCE [LARGE SCALE GENOMIC DNA]</scope>
    <source>
        <strain evidence="1 2">93-210</strain>
    </source>
</reference>
<evidence type="ECO:0000313" key="2">
    <source>
        <dbReference type="Proteomes" id="UP001060170"/>
    </source>
</evidence>